<dbReference type="Proteomes" id="UP000031561">
    <property type="component" value="Unassembled WGS sequence"/>
</dbReference>
<dbReference type="Pfam" id="PF01702">
    <property type="entry name" value="TGT"/>
    <property type="match status" value="1"/>
</dbReference>
<dbReference type="EMBL" id="JTHE03000053">
    <property type="protein sequence ID" value="MCM1983056.1"/>
    <property type="molecule type" value="Genomic_DNA"/>
</dbReference>
<comment type="pathway">
    <text evidence="6">tRNA modification; tRNA-queuosine biosynthesis.</text>
</comment>
<comment type="catalytic activity">
    <reaction evidence="5 6">
        <text>7-aminomethyl-7-carbaguanine + guanosine(34) in tRNA = 7-aminomethyl-7-carbaguanosine(34) in tRNA + guanine</text>
        <dbReference type="Rhea" id="RHEA:24104"/>
        <dbReference type="Rhea" id="RHEA-COMP:10341"/>
        <dbReference type="Rhea" id="RHEA-COMP:10342"/>
        <dbReference type="ChEBI" id="CHEBI:16235"/>
        <dbReference type="ChEBI" id="CHEBI:58703"/>
        <dbReference type="ChEBI" id="CHEBI:74269"/>
        <dbReference type="ChEBI" id="CHEBI:82833"/>
        <dbReference type="EC" id="2.4.2.29"/>
    </reaction>
</comment>
<gene>
    <name evidence="6 8" type="primary">tgt</name>
    <name evidence="8" type="ORF">QQ91_0009495</name>
</gene>
<keyword evidence="6" id="KW-0862">Zinc</keyword>
<feature type="binding site" evidence="6">
    <location>
        <position position="190"/>
    </location>
    <ligand>
        <name>substrate</name>
    </ligand>
</feature>
<keyword evidence="2 6" id="KW-0808">Transferase</keyword>
<comment type="function">
    <text evidence="6">Catalyzes the base-exchange of a guanine (G) residue with the queuine precursor 7-aminomethyl-7-deazaguanine (PreQ1) at position 34 (anticodon wobble position) in tRNAs with GU(N) anticodons (tRNA-Asp, -Asn, -His and -Tyr). Catalysis occurs through a double-displacement mechanism. The nucleophile active site attacks the C1' of nucleotide 34 to detach the guanine base from the RNA, forming a covalent enzyme-RNA intermediate. The proton acceptor active site deprotonates the incoming PreQ1, allowing a nucleophilic attack on the C1' of the ribose to form the product. After dissociation, two additional enzymatic reactions on the tRNA convert PreQ1 to queuine (Q), resulting in the hypermodified nucleoside queuosine (7-(((4,5-cis-dihydroxy-2-cyclopenten-1-yl)amino)methyl)-7-deazaguanosine).</text>
</comment>
<keyword evidence="6" id="KW-0479">Metal-binding</keyword>
<reference evidence="8 9" key="1">
    <citation type="journal article" date="2015" name="Genome Announc.">
        <title>Draft Genome Sequence of Filamentous Marine Cyanobacterium Lyngbya confervoides Strain BDU141951.</title>
        <authorList>
            <person name="Chandrababunaidu M.M."/>
            <person name="Sen D."/>
            <person name="Tripathy S."/>
        </authorList>
    </citation>
    <scope>NUCLEOTIDE SEQUENCE [LARGE SCALE GENOMIC DNA]</scope>
    <source>
        <strain evidence="8 9">BDU141951</strain>
    </source>
</reference>
<keyword evidence="3 6" id="KW-0819">tRNA processing</keyword>
<evidence type="ECO:0000313" key="9">
    <source>
        <dbReference type="Proteomes" id="UP000031561"/>
    </source>
</evidence>
<sequence>MSPFSYQCQKTCSCTQARAGIFQTPHGPVETPRFMPVGTLANIKTVTPAQIQQTGAQMILANTYHLHLQPGEQIVHRAGGLHRFMGWEGPILTDSGGFQVFSLSQLREITDEGVTFQSPRNGDLIHLTPEKSIEIQNALGADVIMAFDECPPYPASQTEITAAVHRTTAWLKRCVQAHQRPDQALFGIVQGGIYPPLRQISAQALVDLDLPGYAIGGVSVGEPPDLIEKIVQATTPLLPQNKPRYLMGVGTYREMAQAIAAGVDLFDCVIPTRLARHANALVQGDRWNLKNRKFREDFQPLDASCPCYTCQTFTRAYLSHLVRSRELLGYTLLSIHNITELVRFTQRIRAAILADRFAQEFQSWLQPLSSKVSSSQTPR</sequence>
<evidence type="ECO:0000259" key="7">
    <source>
        <dbReference type="Pfam" id="PF01702"/>
    </source>
</evidence>
<protein>
    <recommendedName>
        <fullName evidence="6">Queuine tRNA-ribosyltransferase</fullName>
        <ecNumber evidence="6">2.4.2.29</ecNumber>
    </recommendedName>
    <alternativeName>
        <fullName evidence="6">Guanine insertion enzyme</fullName>
    </alternativeName>
    <alternativeName>
        <fullName evidence="6">tRNA-guanine transglycosylase</fullName>
    </alternativeName>
</protein>
<feature type="binding site" evidence="6">
    <location>
        <begin position="94"/>
        <end position="98"/>
    </location>
    <ligand>
        <name>substrate</name>
    </ligand>
</feature>
<evidence type="ECO:0000256" key="1">
    <source>
        <dbReference type="ARBA" id="ARBA00022676"/>
    </source>
</evidence>
<dbReference type="GO" id="GO:0005737">
    <property type="term" value="C:cytoplasm"/>
    <property type="evidence" value="ECO:0007669"/>
    <property type="project" value="UniProtKB-ARBA"/>
</dbReference>
<dbReference type="GO" id="GO:0008479">
    <property type="term" value="F:tRNA-guanosine(34) queuine transglycosylase activity"/>
    <property type="evidence" value="ECO:0007669"/>
    <property type="project" value="UniProtKB-UniRule"/>
</dbReference>
<feature type="binding site" evidence="6">
    <location>
        <position position="217"/>
    </location>
    <ligand>
        <name>substrate</name>
    </ligand>
</feature>
<feature type="binding site" evidence="6">
    <location>
        <position position="310"/>
    </location>
    <ligand>
        <name>Zn(2+)</name>
        <dbReference type="ChEBI" id="CHEBI:29105"/>
    </ligand>
</feature>
<dbReference type="RefSeq" id="WP_166281869.1">
    <property type="nucleotide sequence ID" value="NZ_JTHE03000053.1"/>
</dbReference>
<dbReference type="InterPro" id="IPR050076">
    <property type="entry name" value="ArchSynthase1/Queuine_TRR"/>
</dbReference>
<evidence type="ECO:0000256" key="4">
    <source>
        <dbReference type="ARBA" id="ARBA00022785"/>
    </source>
</evidence>
<proteinExistence type="inferred from homology"/>
<dbReference type="GO" id="GO:0046872">
    <property type="term" value="F:metal ion binding"/>
    <property type="evidence" value="ECO:0007669"/>
    <property type="project" value="UniProtKB-KW"/>
</dbReference>
<feature type="binding site" evidence="6">
    <location>
        <position position="336"/>
    </location>
    <ligand>
        <name>Zn(2+)</name>
        <dbReference type="ChEBI" id="CHEBI:29105"/>
    </ligand>
</feature>
<accession>A0ABD4T358</accession>
<dbReference type="SUPFAM" id="SSF51713">
    <property type="entry name" value="tRNA-guanine transglycosylase"/>
    <property type="match status" value="1"/>
</dbReference>
<feature type="binding site" evidence="6">
    <location>
        <position position="148"/>
    </location>
    <ligand>
        <name>substrate</name>
    </ligand>
</feature>
<feature type="active site" description="Nucleophile" evidence="6">
    <location>
        <position position="267"/>
    </location>
</feature>
<evidence type="ECO:0000256" key="2">
    <source>
        <dbReference type="ARBA" id="ARBA00022679"/>
    </source>
</evidence>
<name>A0ABD4T358_9CYAN</name>
<feature type="region of interest" description="RNA binding; important for wobble base 34 recognition" evidence="6">
    <location>
        <begin position="272"/>
        <end position="276"/>
    </location>
</feature>
<comment type="caution">
    <text evidence="8">The sequence shown here is derived from an EMBL/GenBank/DDBJ whole genome shotgun (WGS) entry which is preliminary data.</text>
</comment>
<dbReference type="GO" id="GO:0008616">
    <property type="term" value="P:tRNA queuosine(34) biosynthetic process"/>
    <property type="evidence" value="ECO:0007669"/>
    <property type="project" value="UniProtKB-UniRule"/>
</dbReference>
<dbReference type="NCBIfam" id="TIGR00449">
    <property type="entry name" value="tgt_general"/>
    <property type="match status" value="1"/>
</dbReference>
<dbReference type="NCBIfam" id="TIGR00430">
    <property type="entry name" value="Q_tRNA_tgt"/>
    <property type="match status" value="1"/>
</dbReference>
<organism evidence="8 9">
    <name type="scientific">Lyngbya confervoides BDU141951</name>
    <dbReference type="NCBI Taxonomy" id="1574623"/>
    <lineage>
        <taxon>Bacteria</taxon>
        <taxon>Bacillati</taxon>
        <taxon>Cyanobacteriota</taxon>
        <taxon>Cyanophyceae</taxon>
        <taxon>Oscillatoriophycideae</taxon>
        <taxon>Oscillatoriales</taxon>
        <taxon>Microcoleaceae</taxon>
        <taxon>Lyngbya</taxon>
    </lineage>
</organism>
<keyword evidence="4 6" id="KW-0671">Queuosine biosynthesis</keyword>
<dbReference type="InterPro" id="IPR004803">
    <property type="entry name" value="TGT"/>
</dbReference>
<dbReference type="HAMAP" id="MF_00168">
    <property type="entry name" value="Q_tRNA_Tgt"/>
    <property type="match status" value="1"/>
</dbReference>
<keyword evidence="9" id="KW-1185">Reference proteome</keyword>
<feature type="active site" description="Proton acceptor" evidence="6">
    <location>
        <position position="94"/>
    </location>
</feature>
<comment type="subunit">
    <text evidence="6">Homodimer. Within each dimer, one monomer is responsible for RNA recognition and catalysis, while the other monomer binds to the replacement base PreQ1.</text>
</comment>
<dbReference type="Gene3D" id="3.20.20.105">
    <property type="entry name" value="Queuine tRNA-ribosyltransferase-like"/>
    <property type="match status" value="1"/>
</dbReference>
<feature type="domain" description="tRNA-guanine(15) transglycosylase-like" evidence="7">
    <location>
        <begin position="15"/>
        <end position="366"/>
    </location>
</feature>
<comment type="cofactor">
    <cofactor evidence="6">
        <name>Zn(2+)</name>
        <dbReference type="ChEBI" id="CHEBI:29105"/>
    </cofactor>
    <text evidence="6">Binds 1 zinc ion per subunit.</text>
</comment>
<dbReference type="InterPro" id="IPR002616">
    <property type="entry name" value="tRNA_ribo_trans-like"/>
</dbReference>
<evidence type="ECO:0000256" key="5">
    <source>
        <dbReference type="ARBA" id="ARBA00050112"/>
    </source>
</evidence>
<dbReference type="EC" id="2.4.2.29" evidence="6"/>
<dbReference type="FunFam" id="3.20.20.105:FF:000001">
    <property type="entry name" value="Queuine tRNA-ribosyltransferase"/>
    <property type="match status" value="1"/>
</dbReference>
<comment type="similarity">
    <text evidence="6">Belongs to the queuine tRNA-ribosyltransferase family.</text>
</comment>
<dbReference type="PANTHER" id="PTHR46499">
    <property type="entry name" value="QUEUINE TRNA-RIBOSYLTRANSFERASE"/>
    <property type="match status" value="1"/>
</dbReference>
<feature type="binding site" evidence="6">
    <location>
        <position position="305"/>
    </location>
    <ligand>
        <name>Zn(2+)</name>
        <dbReference type="ChEBI" id="CHEBI:29105"/>
    </ligand>
</feature>
<feature type="region of interest" description="RNA binding" evidence="6">
    <location>
        <begin position="248"/>
        <end position="254"/>
    </location>
</feature>
<dbReference type="PANTHER" id="PTHR46499:SF1">
    <property type="entry name" value="QUEUINE TRNA-RIBOSYLTRANSFERASE"/>
    <property type="match status" value="1"/>
</dbReference>
<feature type="binding site" evidence="6">
    <location>
        <position position="307"/>
    </location>
    <ligand>
        <name>Zn(2+)</name>
        <dbReference type="ChEBI" id="CHEBI:29105"/>
    </ligand>
</feature>
<keyword evidence="1 6" id="KW-0328">Glycosyltransferase</keyword>
<evidence type="ECO:0000256" key="3">
    <source>
        <dbReference type="ARBA" id="ARBA00022694"/>
    </source>
</evidence>
<dbReference type="InterPro" id="IPR036511">
    <property type="entry name" value="TGT-like_sf"/>
</dbReference>
<evidence type="ECO:0000313" key="8">
    <source>
        <dbReference type="EMBL" id="MCM1983056.1"/>
    </source>
</evidence>
<dbReference type="AlphaFoldDB" id="A0ABD4T358"/>
<evidence type="ECO:0000256" key="6">
    <source>
        <dbReference type="HAMAP-Rule" id="MF_00168"/>
    </source>
</evidence>